<dbReference type="PANTHER" id="PTHR11205">
    <property type="entry name" value="RIBOSOMAL PROTEIN S7"/>
    <property type="match status" value="1"/>
</dbReference>
<dbReference type="Gene3D" id="1.10.455.10">
    <property type="entry name" value="Ribosomal protein S7 domain"/>
    <property type="match status" value="1"/>
</dbReference>
<dbReference type="HAMAP" id="MF_00480_B">
    <property type="entry name" value="Ribosomal_uS7_B"/>
    <property type="match status" value="1"/>
</dbReference>
<sequence>MPRKKSSKTLQRELKPDPIFQSITIQALVNQVLKDGKKALAYRIVYGVMDEIENQTQQNPVKVVEQAIQNATPSTLVKSKRVRGSTFQTPNTLDPRRGRSIAIRWILQSARSRAGNGMVSKLSQEILDASQQLGGAVKRRDEMHRMAESNRRS</sequence>
<keyword evidence="5 7" id="KW-0687">Ribonucleoprotein</keyword>
<evidence type="ECO:0000256" key="8">
    <source>
        <dbReference type="SAM" id="MobiDB-lite"/>
    </source>
</evidence>
<comment type="function">
    <text evidence="7">One of the primary rRNA binding proteins, it binds directly to 16S rRNA where it nucleates assembly of the head domain of the 30S subunit.</text>
</comment>
<comment type="subunit">
    <text evidence="7">Part of the 30S ribosomal subunit.</text>
</comment>
<geneLocation type="chloroplast" evidence="10"/>
<feature type="compositionally biased region" description="Basic and acidic residues" evidence="8">
    <location>
        <begin position="138"/>
        <end position="153"/>
    </location>
</feature>
<keyword evidence="10" id="KW-0150">Chloroplast</keyword>
<dbReference type="GO" id="GO:0019843">
    <property type="term" value="F:rRNA binding"/>
    <property type="evidence" value="ECO:0007669"/>
    <property type="project" value="UniProtKB-UniRule"/>
</dbReference>
<keyword evidence="2 7" id="KW-0699">rRNA-binding</keyword>
<gene>
    <name evidence="7 10" type="primary">rps7</name>
</gene>
<evidence type="ECO:0000256" key="4">
    <source>
        <dbReference type="ARBA" id="ARBA00022980"/>
    </source>
</evidence>
<dbReference type="EMBL" id="KJ746601">
    <property type="protein sequence ID" value="AID67810.1"/>
    <property type="molecule type" value="Genomic_DNA"/>
</dbReference>
<name>A0A088CIN1_9CHLO</name>
<evidence type="ECO:0000256" key="5">
    <source>
        <dbReference type="ARBA" id="ARBA00023274"/>
    </source>
</evidence>
<accession>A0A088CIN1</accession>
<dbReference type="GO" id="GO:0003735">
    <property type="term" value="F:structural constituent of ribosome"/>
    <property type="evidence" value="ECO:0007669"/>
    <property type="project" value="InterPro"/>
</dbReference>
<dbReference type="NCBIfam" id="TIGR01029">
    <property type="entry name" value="rpsG_bact"/>
    <property type="match status" value="1"/>
</dbReference>
<feature type="domain" description="Small ribosomal subunit protein uS7" evidence="9">
    <location>
        <begin position="7"/>
        <end position="151"/>
    </location>
</feature>
<keyword evidence="10" id="KW-0934">Plastid</keyword>
<dbReference type="PIRSF" id="PIRSF002122">
    <property type="entry name" value="RPS7p_RPS7a_RPS5e_RPS7o"/>
    <property type="match status" value="1"/>
</dbReference>
<keyword evidence="4 7" id="KW-0689">Ribosomal protein</keyword>
<evidence type="ECO:0000256" key="1">
    <source>
        <dbReference type="ARBA" id="ARBA00007151"/>
    </source>
</evidence>
<comment type="subcellular location">
    <subcellularLocation>
        <location evidence="7">Plastid</location>
        <location evidence="7">Chloroplast</location>
    </subcellularLocation>
</comment>
<evidence type="ECO:0000256" key="7">
    <source>
        <dbReference type="HAMAP-Rule" id="MF_00480"/>
    </source>
</evidence>
<dbReference type="InterPro" id="IPR023798">
    <property type="entry name" value="Ribosomal_uS7_dom"/>
</dbReference>
<comment type="similarity">
    <text evidence="1 7">Belongs to the universal ribosomal protein uS7 family.</text>
</comment>
<reference evidence="10" key="1">
    <citation type="journal article" date="2014" name="BMC Genomics">
        <title>Six newly sequenced chloroplast genomes from prasinophyte green algae provide insights into the relationships among prasinophyte lineages and the diversity of streamlined genome architecture in picoplanktonic species.</title>
        <authorList>
            <person name="Lemieux C."/>
            <person name="Otis C."/>
            <person name="Turmel M."/>
        </authorList>
    </citation>
    <scope>NUCLEOTIDE SEQUENCE</scope>
</reference>
<keyword evidence="3 7" id="KW-0694">RNA-binding</keyword>
<proteinExistence type="inferred from homology"/>
<evidence type="ECO:0000256" key="3">
    <source>
        <dbReference type="ARBA" id="ARBA00022884"/>
    </source>
</evidence>
<protein>
    <recommendedName>
        <fullName evidence="6 7">Small ribosomal subunit protein uS7c</fullName>
    </recommendedName>
</protein>
<dbReference type="InterPro" id="IPR000235">
    <property type="entry name" value="Ribosomal_uS7"/>
</dbReference>
<dbReference type="GO" id="GO:0006412">
    <property type="term" value="P:translation"/>
    <property type="evidence" value="ECO:0007669"/>
    <property type="project" value="UniProtKB-UniRule"/>
</dbReference>
<dbReference type="GO" id="GO:0009507">
    <property type="term" value="C:chloroplast"/>
    <property type="evidence" value="ECO:0007669"/>
    <property type="project" value="UniProtKB-SubCell"/>
</dbReference>
<dbReference type="AlphaFoldDB" id="A0A088CIN1"/>
<dbReference type="SUPFAM" id="SSF47973">
    <property type="entry name" value="Ribosomal protein S7"/>
    <property type="match status" value="1"/>
</dbReference>
<evidence type="ECO:0000313" key="10">
    <source>
        <dbReference type="EMBL" id="AID67810.1"/>
    </source>
</evidence>
<dbReference type="Pfam" id="PF00177">
    <property type="entry name" value="Ribosomal_S7"/>
    <property type="match status" value="1"/>
</dbReference>
<evidence type="ECO:0000256" key="2">
    <source>
        <dbReference type="ARBA" id="ARBA00022730"/>
    </source>
</evidence>
<evidence type="ECO:0000256" key="6">
    <source>
        <dbReference type="ARBA" id="ARBA00035151"/>
    </source>
</evidence>
<dbReference type="InterPro" id="IPR036823">
    <property type="entry name" value="Ribosomal_uS7_dom_sf"/>
</dbReference>
<dbReference type="GO" id="GO:0015935">
    <property type="term" value="C:small ribosomal subunit"/>
    <property type="evidence" value="ECO:0007669"/>
    <property type="project" value="InterPro"/>
</dbReference>
<organism evidence="10">
    <name type="scientific">Chloropicon primus</name>
    <dbReference type="NCBI Taxonomy" id="1764295"/>
    <lineage>
        <taxon>Eukaryota</taxon>
        <taxon>Viridiplantae</taxon>
        <taxon>Chlorophyta</taxon>
        <taxon>Chloropicophyceae</taxon>
        <taxon>Chloropicales</taxon>
        <taxon>Chloropicaceae</taxon>
        <taxon>Chloropicon</taxon>
    </lineage>
</organism>
<evidence type="ECO:0000259" key="9">
    <source>
        <dbReference type="Pfam" id="PF00177"/>
    </source>
</evidence>
<feature type="region of interest" description="Disordered" evidence="8">
    <location>
        <begin position="133"/>
        <end position="153"/>
    </location>
</feature>
<dbReference type="InterPro" id="IPR005717">
    <property type="entry name" value="Ribosomal_uS7_bac/org-type"/>
</dbReference>